<sequence length="127" mass="13429">MKVVIALACLMALAAALDETDAVVEASDLDVAEYHRRGGYYGGYRHGYAGYGGGYRGGYGGYGWGRKRRSVEEEALASDLEAAEHHRRGYGGYGSRGGYGYGGYRGGYGGYGGFGGYGGHRGFGFYG</sequence>
<dbReference type="Proteomes" id="UP001234178">
    <property type="component" value="Unassembled WGS sequence"/>
</dbReference>
<organism evidence="2">
    <name type="scientific">Daphnia magna</name>
    <dbReference type="NCBI Taxonomy" id="35525"/>
    <lineage>
        <taxon>Eukaryota</taxon>
        <taxon>Metazoa</taxon>
        <taxon>Ecdysozoa</taxon>
        <taxon>Arthropoda</taxon>
        <taxon>Crustacea</taxon>
        <taxon>Branchiopoda</taxon>
        <taxon>Diplostraca</taxon>
        <taxon>Cladocera</taxon>
        <taxon>Anomopoda</taxon>
        <taxon>Daphniidae</taxon>
        <taxon>Daphnia</taxon>
    </lineage>
</organism>
<dbReference type="KEGG" id="dmk:116916527"/>
<feature type="chain" id="PRO_5007424544" evidence="1">
    <location>
        <begin position="17"/>
        <end position="127"/>
    </location>
</feature>
<keyword evidence="4" id="KW-1185">Reference proteome</keyword>
<name>A0A0P6F738_9CRUS</name>
<dbReference type="EMBL" id="GDIQ01054386">
    <property type="protein sequence ID" value="JAN40351.1"/>
    <property type="molecule type" value="Transcribed_RNA"/>
</dbReference>
<reference evidence="3 4" key="2">
    <citation type="journal article" date="2023" name="Nucleic Acids Res.">
        <title>The hologenome of Daphnia magna reveals possible DNA methylation and microbiome-mediated evolution of the host genome.</title>
        <authorList>
            <person name="Chaturvedi A."/>
            <person name="Li X."/>
            <person name="Dhandapani V."/>
            <person name="Marshall H."/>
            <person name="Kissane S."/>
            <person name="Cuenca-Cambronero M."/>
            <person name="Asole G."/>
            <person name="Calvet F."/>
            <person name="Ruiz-Romero M."/>
            <person name="Marangio P."/>
            <person name="Guigo R."/>
            <person name="Rago D."/>
            <person name="Mirbahai L."/>
            <person name="Eastwood N."/>
            <person name="Colbourne J.K."/>
            <person name="Zhou J."/>
            <person name="Mallon E."/>
            <person name="Orsini L."/>
        </authorList>
    </citation>
    <scope>NUCLEOTIDE SEQUENCE [LARGE SCALE GENOMIC DNA]</scope>
    <source>
        <strain evidence="3">LRV0_1</strain>
    </source>
</reference>
<keyword evidence="1" id="KW-0732">Signal</keyword>
<gene>
    <name evidence="3" type="ORF">OUZ56_002898</name>
</gene>
<dbReference type="AlphaFoldDB" id="A0A0P6F738"/>
<feature type="signal peptide" evidence="1">
    <location>
        <begin position="1"/>
        <end position="16"/>
    </location>
</feature>
<protein>
    <submittedName>
        <fullName evidence="2">Uncharacterized protein</fullName>
    </submittedName>
</protein>
<evidence type="ECO:0000256" key="1">
    <source>
        <dbReference type="SAM" id="SignalP"/>
    </source>
</evidence>
<reference evidence="2" key="1">
    <citation type="submission" date="2015-10" db="EMBL/GenBank/DDBJ databases">
        <title>EvidentialGene: Evidence-directed Construction of Complete mRNA Transcriptomes without Genomes.</title>
        <authorList>
            <person name="Gilbert D.G."/>
        </authorList>
    </citation>
    <scope>NUCLEOTIDE SEQUENCE</scope>
</reference>
<dbReference type="EMBL" id="JAOYFB010000036">
    <property type="protein sequence ID" value="KAK4020961.1"/>
    <property type="molecule type" value="Genomic_DNA"/>
</dbReference>
<accession>A0A0P6F738</accession>
<evidence type="ECO:0000313" key="2">
    <source>
        <dbReference type="EMBL" id="JAN40351.1"/>
    </source>
</evidence>
<evidence type="ECO:0000313" key="3">
    <source>
        <dbReference type="EMBL" id="KAK4020961.1"/>
    </source>
</evidence>
<evidence type="ECO:0000313" key="4">
    <source>
        <dbReference type="Proteomes" id="UP001234178"/>
    </source>
</evidence>
<proteinExistence type="predicted"/>